<proteinExistence type="predicted"/>
<sequence length="129" mass="13972">MQAEVLPKATENLFLRSRPTTAANLSRPRGCMDEGWSERAVMPLQLAFVPCVLTAANLSRPRGCMDEGWSERAVMPLQLAFVPCVLSFSRAAACCLSSCKEEVLMNMGSLKMEGSLGCITCVPTNSIVN</sequence>
<dbReference type="Proteomes" id="UP000325081">
    <property type="component" value="Unassembled WGS sequence"/>
</dbReference>
<comment type="caution">
    <text evidence="1">The sequence shown here is derived from an EMBL/GenBank/DDBJ whole genome shotgun (WGS) entry which is preliminary data.</text>
</comment>
<evidence type="ECO:0000313" key="1">
    <source>
        <dbReference type="EMBL" id="GER46334.1"/>
    </source>
</evidence>
<name>A0A5A7QM83_STRAF</name>
<organism evidence="1 2">
    <name type="scientific">Striga asiatica</name>
    <name type="common">Asiatic witchweed</name>
    <name type="synonym">Buchnera asiatica</name>
    <dbReference type="NCBI Taxonomy" id="4170"/>
    <lineage>
        <taxon>Eukaryota</taxon>
        <taxon>Viridiplantae</taxon>
        <taxon>Streptophyta</taxon>
        <taxon>Embryophyta</taxon>
        <taxon>Tracheophyta</taxon>
        <taxon>Spermatophyta</taxon>
        <taxon>Magnoliopsida</taxon>
        <taxon>eudicotyledons</taxon>
        <taxon>Gunneridae</taxon>
        <taxon>Pentapetalae</taxon>
        <taxon>asterids</taxon>
        <taxon>lamiids</taxon>
        <taxon>Lamiales</taxon>
        <taxon>Orobanchaceae</taxon>
        <taxon>Buchnereae</taxon>
        <taxon>Striga</taxon>
    </lineage>
</organism>
<keyword evidence="2" id="KW-1185">Reference proteome</keyword>
<accession>A0A5A7QM83</accession>
<dbReference type="AlphaFoldDB" id="A0A5A7QM83"/>
<reference evidence="2" key="1">
    <citation type="journal article" date="2019" name="Curr. Biol.">
        <title>Genome Sequence of Striga asiatica Provides Insight into the Evolution of Plant Parasitism.</title>
        <authorList>
            <person name="Yoshida S."/>
            <person name="Kim S."/>
            <person name="Wafula E.K."/>
            <person name="Tanskanen J."/>
            <person name="Kim Y.M."/>
            <person name="Honaas L."/>
            <person name="Yang Z."/>
            <person name="Spallek T."/>
            <person name="Conn C.E."/>
            <person name="Ichihashi Y."/>
            <person name="Cheong K."/>
            <person name="Cui S."/>
            <person name="Der J.P."/>
            <person name="Gundlach H."/>
            <person name="Jiao Y."/>
            <person name="Hori C."/>
            <person name="Ishida J.K."/>
            <person name="Kasahara H."/>
            <person name="Kiba T."/>
            <person name="Kim M.S."/>
            <person name="Koo N."/>
            <person name="Laohavisit A."/>
            <person name="Lee Y.H."/>
            <person name="Lumba S."/>
            <person name="McCourt P."/>
            <person name="Mortimer J.C."/>
            <person name="Mutuku J.M."/>
            <person name="Nomura T."/>
            <person name="Sasaki-Sekimoto Y."/>
            <person name="Seto Y."/>
            <person name="Wang Y."/>
            <person name="Wakatake T."/>
            <person name="Sakakibara H."/>
            <person name="Demura T."/>
            <person name="Yamaguchi S."/>
            <person name="Yoneyama K."/>
            <person name="Manabe R.I."/>
            <person name="Nelson D.C."/>
            <person name="Schulman A.H."/>
            <person name="Timko M.P."/>
            <person name="dePamphilis C.W."/>
            <person name="Choi D."/>
            <person name="Shirasu K."/>
        </authorList>
    </citation>
    <scope>NUCLEOTIDE SEQUENCE [LARGE SCALE GENOMIC DNA]</scope>
    <source>
        <strain evidence="2">cv. UVA1</strain>
    </source>
</reference>
<evidence type="ECO:0000313" key="2">
    <source>
        <dbReference type="Proteomes" id="UP000325081"/>
    </source>
</evidence>
<dbReference type="EMBL" id="BKCP01007515">
    <property type="protein sequence ID" value="GER46334.1"/>
    <property type="molecule type" value="Genomic_DNA"/>
</dbReference>
<protein>
    <submittedName>
        <fullName evidence="1">Cytochrome P450</fullName>
    </submittedName>
</protein>
<gene>
    <name evidence="1" type="ORF">STAS_23372</name>
</gene>